<dbReference type="EMBL" id="LR215050">
    <property type="protein sequence ID" value="VEU82769.1"/>
    <property type="molecule type" value="Genomic_DNA"/>
</dbReference>
<reference evidence="1 2" key="1">
    <citation type="submission" date="2019-01" db="EMBL/GenBank/DDBJ databases">
        <authorList>
            <consortium name="Pathogen Informatics"/>
        </authorList>
    </citation>
    <scope>NUCLEOTIDE SEQUENCE [LARGE SCALE GENOMIC DNA]</scope>
    <source>
        <strain evidence="1 2">NCTC10172</strain>
    </source>
</reference>
<dbReference type="Proteomes" id="UP000290909">
    <property type="component" value="Chromosome"/>
</dbReference>
<gene>
    <name evidence="1" type="ORF">NCTC10172_00792</name>
</gene>
<dbReference type="RefSeq" id="WP_035368385.1">
    <property type="nucleotide sequence ID" value="NZ_LR215050.1"/>
</dbReference>
<dbReference type="STRING" id="1408416.GCA_000702765_00231"/>
<evidence type="ECO:0000313" key="2">
    <source>
        <dbReference type="Proteomes" id="UP000290909"/>
    </source>
</evidence>
<keyword evidence="2" id="KW-1185">Reference proteome</keyword>
<evidence type="ECO:0000313" key="1">
    <source>
        <dbReference type="EMBL" id="VEU82769.1"/>
    </source>
</evidence>
<proteinExistence type="predicted"/>
<sequence>MAKRKSSYQPDLYGTLDKFEYQGSKLIKKERLNDQKLNVDHWKFNSKFDKSLGAKSTIRKNFDYKVGQEAITSYTTRFGDRKVVYKRDFSQPIIKVNK</sequence>
<name>A0A449BJZ2_9MOLU</name>
<dbReference type="AlphaFoldDB" id="A0A449BJZ2"/>
<organism evidence="1 2">
    <name type="scientific">Acholeplasma hippikon</name>
    <dbReference type="NCBI Taxonomy" id="264636"/>
    <lineage>
        <taxon>Bacteria</taxon>
        <taxon>Bacillati</taxon>
        <taxon>Mycoplasmatota</taxon>
        <taxon>Mollicutes</taxon>
        <taxon>Acholeplasmatales</taxon>
        <taxon>Acholeplasmataceae</taxon>
        <taxon>Acholeplasma</taxon>
    </lineage>
</organism>
<accession>A0A449BJZ2</accession>
<protein>
    <submittedName>
        <fullName evidence="1">Uncharacterized protein</fullName>
    </submittedName>
</protein>
<dbReference type="KEGG" id="ahk:NCTC10172_00792"/>